<sequence>MPPWVAFAPRSTSLWSGKGIDRFSTSILRCRHAAIRAPSVWSFRSASAHVSPTLINAAASIPSRNEELYKALSELDTAAESFVNKSRLQLALQGLEVEDPVVRVAVLSLSGRENAQRIAQLLLADPLGVERQWEKQLQTTNVEDEKPVLLRYGDENDAHSPSPLFQALSIPSRTLQTHNLEVLVSTLNTHVSSVSPASTLDDSKDAILVPKLQAPSVRGGPAPYPVHKSLVLGDGIESAVAYGRFTSENIDTAGDIVKVVINVSTILDETDTPEESTCLLVNIDTGAEALGSFRKSVANSEHYEQGWYKSGMHSLSHWLTQDLQLLDGHLKPTVKRLVESVVEDTEASILRENTLDLGKYAASSTPQATRESILEHLDSWAEKGHTELRDQLDKAFSAQNWHKISWWKLLWRVDDVGMITSEILERRWLVDAEKSGIYLAGRMNQAGFPGEIRIYPSNTTSQNSPQSNQTHSSSTPPPTSEEGPMNVSTDVRISTPWPTQISASRTQLIRETVPPLQALAQRLVLTTMSTTSLAAALSTLFYVSLQGFGVFESGAIAALGLVYSLRRMQKLWESARDGWQEEVREEGRRTLKVVEDGVRELVTGFQRPVVKGGAVEERRKARGAIKRAREALEKL</sequence>
<dbReference type="EMBL" id="MCFA01000239">
    <property type="protein sequence ID" value="ORX97181.1"/>
    <property type="molecule type" value="Genomic_DNA"/>
</dbReference>
<dbReference type="PANTHER" id="PTHR38644:SF1">
    <property type="entry name" value="EXPRESSED PROTEIN"/>
    <property type="match status" value="1"/>
</dbReference>
<organism evidence="3 4">
    <name type="scientific">Clohesyomyces aquaticus</name>
    <dbReference type="NCBI Taxonomy" id="1231657"/>
    <lineage>
        <taxon>Eukaryota</taxon>
        <taxon>Fungi</taxon>
        <taxon>Dikarya</taxon>
        <taxon>Ascomycota</taxon>
        <taxon>Pezizomycotina</taxon>
        <taxon>Dothideomycetes</taxon>
        <taxon>Pleosporomycetidae</taxon>
        <taxon>Pleosporales</taxon>
        <taxon>Lindgomycetaceae</taxon>
        <taxon>Clohesyomyces</taxon>
    </lineage>
</organism>
<dbReference type="STRING" id="1231657.A0A1Y1YGN9"/>
<comment type="caution">
    <text evidence="3">The sequence shown here is derived from an EMBL/GenBank/DDBJ whole genome shotgun (WGS) entry which is preliminary data.</text>
</comment>
<dbReference type="Pfam" id="PF23868">
    <property type="entry name" value="Mmc1_C"/>
    <property type="match status" value="1"/>
</dbReference>
<feature type="compositionally biased region" description="Low complexity" evidence="1">
    <location>
        <begin position="456"/>
        <end position="474"/>
    </location>
</feature>
<dbReference type="InterPro" id="IPR056196">
    <property type="entry name" value="Mmc1_C"/>
</dbReference>
<evidence type="ECO:0000259" key="2">
    <source>
        <dbReference type="Pfam" id="PF23868"/>
    </source>
</evidence>
<evidence type="ECO:0000313" key="4">
    <source>
        <dbReference type="Proteomes" id="UP000193144"/>
    </source>
</evidence>
<evidence type="ECO:0000313" key="3">
    <source>
        <dbReference type="EMBL" id="ORX97181.1"/>
    </source>
</evidence>
<protein>
    <recommendedName>
        <fullName evidence="2">Mmc1 C-terminal domain-containing protein</fullName>
    </recommendedName>
</protein>
<evidence type="ECO:0000256" key="1">
    <source>
        <dbReference type="SAM" id="MobiDB-lite"/>
    </source>
</evidence>
<reference evidence="3 4" key="1">
    <citation type="submission" date="2016-07" db="EMBL/GenBank/DDBJ databases">
        <title>Pervasive Adenine N6-methylation of Active Genes in Fungi.</title>
        <authorList>
            <consortium name="DOE Joint Genome Institute"/>
            <person name="Mondo S.J."/>
            <person name="Dannebaum R.O."/>
            <person name="Kuo R.C."/>
            <person name="Labutti K."/>
            <person name="Haridas S."/>
            <person name="Kuo A."/>
            <person name="Salamov A."/>
            <person name="Ahrendt S.R."/>
            <person name="Lipzen A."/>
            <person name="Sullivan W."/>
            <person name="Andreopoulos W.B."/>
            <person name="Clum A."/>
            <person name="Lindquist E."/>
            <person name="Daum C."/>
            <person name="Ramamoorthy G.K."/>
            <person name="Gryganskyi A."/>
            <person name="Culley D."/>
            <person name="Magnuson J.K."/>
            <person name="James T.Y."/>
            <person name="O'Malley M.A."/>
            <person name="Stajich J.E."/>
            <person name="Spatafora J.W."/>
            <person name="Visel A."/>
            <person name="Grigoriev I.V."/>
        </authorList>
    </citation>
    <scope>NUCLEOTIDE SEQUENCE [LARGE SCALE GENOMIC DNA]</scope>
    <source>
        <strain evidence="3 4">CBS 115471</strain>
    </source>
</reference>
<dbReference type="AlphaFoldDB" id="A0A1Y1YGN9"/>
<keyword evidence="4" id="KW-1185">Reference proteome</keyword>
<name>A0A1Y1YGN9_9PLEO</name>
<accession>A0A1Y1YGN9</accession>
<feature type="region of interest" description="Disordered" evidence="1">
    <location>
        <begin position="450"/>
        <end position="491"/>
    </location>
</feature>
<dbReference type="Pfam" id="PF23867">
    <property type="entry name" value="Mmc1_N"/>
    <property type="match status" value="1"/>
</dbReference>
<gene>
    <name evidence="3" type="ORF">BCR34DRAFT_578119</name>
</gene>
<proteinExistence type="predicted"/>
<feature type="domain" description="Mmc1 C-terminal" evidence="2">
    <location>
        <begin position="374"/>
        <end position="588"/>
    </location>
</feature>
<dbReference type="Proteomes" id="UP000193144">
    <property type="component" value="Unassembled WGS sequence"/>
</dbReference>
<dbReference type="PANTHER" id="PTHR38644">
    <property type="entry name" value="EXPRESSED PROTEIN"/>
    <property type="match status" value="1"/>
</dbReference>
<dbReference type="OrthoDB" id="5319015at2759"/>